<evidence type="ECO:0000313" key="2">
    <source>
        <dbReference type="EMBL" id="KIO03169.1"/>
    </source>
</evidence>
<dbReference type="EMBL" id="KN831978">
    <property type="protein sequence ID" value="KIO03169.1"/>
    <property type="molecule type" value="Genomic_DNA"/>
</dbReference>
<dbReference type="Pfam" id="PF06985">
    <property type="entry name" value="HET"/>
    <property type="match status" value="1"/>
</dbReference>
<protein>
    <recommendedName>
        <fullName evidence="1">Heterokaryon incompatibility domain-containing protein</fullName>
    </recommendedName>
</protein>
<dbReference type="PANTHER" id="PTHR10622:SF10">
    <property type="entry name" value="HET DOMAIN-CONTAINING PROTEIN"/>
    <property type="match status" value="1"/>
</dbReference>
<name>A0A0C3P6Z7_PISTI</name>
<dbReference type="Proteomes" id="UP000054217">
    <property type="component" value="Unassembled WGS sequence"/>
</dbReference>
<reference evidence="3" key="2">
    <citation type="submission" date="2015-01" db="EMBL/GenBank/DDBJ databases">
        <title>Evolutionary Origins and Diversification of the Mycorrhizal Mutualists.</title>
        <authorList>
            <consortium name="DOE Joint Genome Institute"/>
            <consortium name="Mycorrhizal Genomics Consortium"/>
            <person name="Kohler A."/>
            <person name="Kuo A."/>
            <person name="Nagy L.G."/>
            <person name="Floudas D."/>
            <person name="Copeland A."/>
            <person name="Barry K.W."/>
            <person name="Cichocki N."/>
            <person name="Veneault-Fourrey C."/>
            <person name="LaButti K."/>
            <person name="Lindquist E.A."/>
            <person name="Lipzen A."/>
            <person name="Lundell T."/>
            <person name="Morin E."/>
            <person name="Murat C."/>
            <person name="Riley R."/>
            <person name="Ohm R."/>
            <person name="Sun H."/>
            <person name="Tunlid A."/>
            <person name="Henrissat B."/>
            <person name="Grigoriev I.V."/>
            <person name="Hibbett D.S."/>
            <person name="Martin F."/>
        </authorList>
    </citation>
    <scope>NUCLEOTIDE SEQUENCE [LARGE SCALE GENOMIC DNA]</scope>
    <source>
        <strain evidence="3">Marx 270</strain>
    </source>
</reference>
<evidence type="ECO:0000259" key="1">
    <source>
        <dbReference type="Pfam" id="PF06985"/>
    </source>
</evidence>
<gene>
    <name evidence="2" type="ORF">M404DRAFT_636313</name>
</gene>
<reference evidence="2 3" key="1">
    <citation type="submission" date="2014-04" db="EMBL/GenBank/DDBJ databases">
        <authorList>
            <consortium name="DOE Joint Genome Institute"/>
            <person name="Kuo A."/>
            <person name="Kohler A."/>
            <person name="Costa M.D."/>
            <person name="Nagy L.G."/>
            <person name="Floudas D."/>
            <person name="Copeland A."/>
            <person name="Barry K.W."/>
            <person name="Cichocki N."/>
            <person name="Veneault-Fourrey C."/>
            <person name="LaButti K."/>
            <person name="Lindquist E.A."/>
            <person name="Lipzen A."/>
            <person name="Lundell T."/>
            <person name="Morin E."/>
            <person name="Murat C."/>
            <person name="Sun H."/>
            <person name="Tunlid A."/>
            <person name="Henrissat B."/>
            <person name="Grigoriev I.V."/>
            <person name="Hibbett D.S."/>
            <person name="Martin F."/>
            <person name="Nordberg H.P."/>
            <person name="Cantor M.N."/>
            <person name="Hua S.X."/>
        </authorList>
    </citation>
    <scope>NUCLEOTIDE SEQUENCE [LARGE SCALE GENOMIC DNA]</scope>
    <source>
        <strain evidence="2 3">Marx 270</strain>
    </source>
</reference>
<accession>A0A0C3P6Z7</accession>
<dbReference type="InterPro" id="IPR010730">
    <property type="entry name" value="HET"/>
</dbReference>
<organism evidence="2 3">
    <name type="scientific">Pisolithus tinctorius Marx 270</name>
    <dbReference type="NCBI Taxonomy" id="870435"/>
    <lineage>
        <taxon>Eukaryota</taxon>
        <taxon>Fungi</taxon>
        <taxon>Dikarya</taxon>
        <taxon>Basidiomycota</taxon>
        <taxon>Agaricomycotina</taxon>
        <taxon>Agaricomycetes</taxon>
        <taxon>Agaricomycetidae</taxon>
        <taxon>Boletales</taxon>
        <taxon>Sclerodermatineae</taxon>
        <taxon>Pisolithaceae</taxon>
        <taxon>Pisolithus</taxon>
    </lineage>
</organism>
<evidence type="ECO:0000313" key="3">
    <source>
        <dbReference type="Proteomes" id="UP000054217"/>
    </source>
</evidence>
<dbReference type="HOGENOM" id="CLU_000288_138_6_1"/>
<dbReference type="OrthoDB" id="2641668at2759"/>
<dbReference type="InParanoid" id="A0A0C3P6Z7"/>
<feature type="domain" description="Heterokaryon incompatibility" evidence="1">
    <location>
        <begin position="147"/>
        <end position="237"/>
    </location>
</feature>
<dbReference type="STRING" id="870435.A0A0C3P6Z7"/>
<sequence length="598" mass="67009">MQSSSSKRLVGGCTSGCQRLKADPSSPWGYEAKHVALHGAKRYDEAIDAFKSMLQAIEQSNDPAIRELRKNYVSPSEMIAVIDSIIREVLKNCPLVVIDVNTGCLCDSSERMHIFKADPSFKELVSSMTTEVDKKRILRVLAGFFKYVMFSHVWQGNEPSFQDVKQVESKSVWALPDIPLNEKLRNFCKETRRLGYNWAWSDTCCIDKSTSSILNQSLTSMYKWYANSAATLVFLAGVVHPSKPGDLTRSLWMTRAWTLQELLAPEVIFFYDSEWKLYLGDTGSNHKQSPEIMQELADAIKVPRGTIVTFSPGDLGVREKLRLASTRKVAVDEDAAYSLIGIFESDLRPHYGEGPDALGHLLEEIVARSGEVNILAWSGKSSTYNSCLPASLSVYSQTPYSPSSLEGEEMERCIKILRDKLPRQEARIIYNRINDLSSARFAARRLHLPCIVFSVRSLEHPRSDDMKLYHARVSGVGNVEFTTADDLPLHEPKKLVFANPWIDHIRGPSSGVTWDDSDSDIDSDLDEVVPIPAVPALQVDNYTRALEMFARLGQPFNALLLLQQSNGKYKRVAAENEIVISGLGINIKNIRAKVLEIL</sequence>
<dbReference type="AlphaFoldDB" id="A0A0C3P6Z7"/>
<keyword evidence="3" id="KW-1185">Reference proteome</keyword>
<dbReference type="PANTHER" id="PTHR10622">
    <property type="entry name" value="HET DOMAIN-CONTAINING PROTEIN"/>
    <property type="match status" value="1"/>
</dbReference>
<proteinExistence type="predicted"/>